<dbReference type="Pfam" id="PF00443">
    <property type="entry name" value="UCH"/>
    <property type="match status" value="1"/>
</dbReference>
<dbReference type="InterPro" id="IPR038765">
    <property type="entry name" value="Papain-like_cys_pep_sf"/>
</dbReference>
<organism evidence="2 3">
    <name type="scientific">Magallana gigas</name>
    <name type="common">Pacific oyster</name>
    <name type="synonym">Crassostrea gigas</name>
    <dbReference type="NCBI Taxonomy" id="29159"/>
    <lineage>
        <taxon>Eukaryota</taxon>
        <taxon>Metazoa</taxon>
        <taxon>Spiralia</taxon>
        <taxon>Lophotrochozoa</taxon>
        <taxon>Mollusca</taxon>
        <taxon>Bivalvia</taxon>
        <taxon>Autobranchia</taxon>
        <taxon>Pteriomorphia</taxon>
        <taxon>Ostreida</taxon>
        <taxon>Ostreoidea</taxon>
        <taxon>Ostreidae</taxon>
        <taxon>Magallana</taxon>
    </lineage>
</organism>
<dbReference type="GO" id="GO:0004843">
    <property type="term" value="F:cysteine-type deubiquitinase activity"/>
    <property type="evidence" value="ECO:0007669"/>
    <property type="project" value="InterPro"/>
</dbReference>
<evidence type="ECO:0000259" key="1">
    <source>
        <dbReference type="PROSITE" id="PS50235"/>
    </source>
</evidence>
<proteinExistence type="predicted"/>
<dbReference type="EnsemblMetazoa" id="G11818.8">
    <property type="protein sequence ID" value="G11818.8:cds"/>
    <property type="gene ID" value="G11818"/>
</dbReference>
<reference evidence="2" key="1">
    <citation type="submission" date="2022-08" db="UniProtKB">
        <authorList>
            <consortium name="EnsemblMetazoa"/>
        </authorList>
    </citation>
    <scope>IDENTIFICATION</scope>
    <source>
        <strain evidence="2">05x7-T-G4-1.051#20</strain>
    </source>
</reference>
<protein>
    <recommendedName>
        <fullName evidence="1">USP domain-containing protein</fullName>
    </recommendedName>
</protein>
<feature type="domain" description="USP" evidence="1">
    <location>
        <begin position="1"/>
        <end position="43"/>
    </location>
</feature>
<dbReference type="Proteomes" id="UP000005408">
    <property type="component" value="Unassembled WGS sequence"/>
</dbReference>
<keyword evidence="3" id="KW-1185">Reference proteome</keyword>
<dbReference type="SUPFAM" id="SSF54001">
    <property type="entry name" value="Cysteine proteinases"/>
    <property type="match status" value="1"/>
</dbReference>
<dbReference type="PROSITE" id="PS50235">
    <property type="entry name" value="USP_3"/>
    <property type="match status" value="1"/>
</dbReference>
<dbReference type="AlphaFoldDB" id="A0A8W8I0U3"/>
<name>A0A8W8I0U3_MAGGI</name>
<dbReference type="InterPro" id="IPR028889">
    <property type="entry name" value="USP"/>
</dbReference>
<accession>A0A8W8I0U3</accession>
<dbReference type="InterPro" id="IPR001394">
    <property type="entry name" value="Peptidase_C19_UCH"/>
</dbReference>
<evidence type="ECO:0000313" key="2">
    <source>
        <dbReference type="EnsemblMetazoa" id="G11818.8:cds"/>
    </source>
</evidence>
<dbReference type="GO" id="GO:0016579">
    <property type="term" value="P:protein deubiquitination"/>
    <property type="evidence" value="ECO:0007669"/>
    <property type="project" value="InterPro"/>
</dbReference>
<evidence type="ECO:0000313" key="3">
    <source>
        <dbReference type="Proteomes" id="UP000005408"/>
    </source>
</evidence>
<sequence length="57" mass="6758">SGHYTSYARHEGQWFHFNDSTVTPCEPETVAKCKAYILFYIRRQFKVPDYLSIRNGK</sequence>
<dbReference type="Gene3D" id="3.90.70.10">
    <property type="entry name" value="Cysteine proteinases"/>
    <property type="match status" value="1"/>
</dbReference>